<gene>
    <name evidence="1" type="ORF">BDR25DRAFT_267440</name>
</gene>
<evidence type="ECO:0000313" key="1">
    <source>
        <dbReference type="EMBL" id="KAF2467303.1"/>
    </source>
</evidence>
<evidence type="ECO:0000313" key="2">
    <source>
        <dbReference type="Proteomes" id="UP000799755"/>
    </source>
</evidence>
<proteinExistence type="predicted"/>
<reference evidence="1" key="1">
    <citation type="journal article" date="2020" name="Stud. Mycol.">
        <title>101 Dothideomycetes genomes: a test case for predicting lifestyles and emergence of pathogens.</title>
        <authorList>
            <person name="Haridas S."/>
            <person name="Albert R."/>
            <person name="Binder M."/>
            <person name="Bloem J."/>
            <person name="Labutti K."/>
            <person name="Salamov A."/>
            <person name="Andreopoulos B."/>
            <person name="Baker S."/>
            <person name="Barry K."/>
            <person name="Bills G."/>
            <person name="Bluhm B."/>
            <person name="Cannon C."/>
            <person name="Castanera R."/>
            <person name="Culley D."/>
            <person name="Daum C."/>
            <person name="Ezra D."/>
            <person name="Gonzalez J."/>
            <person name="Henrissat B."/>
            <person name="Kuo A."/>
            <person name="Liang C."/>
            <person name="Lipzen A."/>
            <person name="Lutzoni F."/>
            <person name="Magnuson J."/>
            <person name="Mondo S."/>
            <person name="Nolan M."/>
            <person name="Ohm R."/>
            <person name="Pangilinan J."/>
            <person name="Park H.-J."/>
            <person name="Ramirez L."/>
            <person name="Alfaro M."/>
            <person name="Sun H."/>
            <person name="Tritt A."/>
            <person name="Yoshinaga Y."/>
            <person name="Zwiers L.-H."/>
            <person name="Turgeon B."/>
            <person name="Goodwin S."/>
            <person name="Spatafora J."/>
            <person name="Crous P."/>
            <person name="Grigoriev I."/>
        </authorList>
    </citation>
    <scope>NUCLEOTIDE SEQUENCE</scope>
    <source>
        <strain evidence="1">ATCC 200398</strain>
    </source>
</reference>
<protein>
    <submittedName>
        <fullName evidence="1">Uncharacterized protein</fullName>
    </submittedName>
</protein>
<organism evidence="1 2">
    <name type="scientific">Lindgomyces ingoldianus</name>
    <dbReference type="NCBI Taxonomy" id="673940"/>
    <lineage>
        <taxon>Eukaryota</taxon>
        <taxon>Fungi</taxon>
        <taxon>Dikarya</taxon>
        <taxon>Ascomycota</taxon>
        <taxon>Pezizomycotina</taxon>
        <taxon>Dothideomycetes</taxon>
        <taxon>Pleosporomycetidae</taxon>
        <taxon>Pleosporales</taxon>
        <taxon>Lindgomycetaceae</taxon>
        <taxon>Lindgomyces</taxon>
    </lineage>
</organism>
<sequence>MLVDDTDKTALKQWVTLKLTEISEADPEVLADYVIALLTADESEHFVKEQCLEALPDFLPEHAVGPFVNDIFDAVKTRSYLPAEGRDEQIVQSIPPLLEASTPSADSAATLSAEPTPFNPPTGPSAKASRPVLSAKAPSFNPPTGPSAGANRQQRLPGLGSAPENDRAEKSRKRSYNDRAGSEARNGLDAHYKRGVDGDRPIKQVARRGGRNSRGGFVAQEGNRSGTHGTGPVPNPMSAMSNLSTLPNLTSVFPPFDPTDPMSFLAMSALGLGIPGMSPPIPLTGLPPAFSALKQFSPNNTFIPTSLKERCQDYDTKGFCVRGSACPYEHGGEVLIADEYDPNQASLAIKSTEGVNGSQKGNQGSGRGEFGVRGRPTGRRARAPFSQPGPTKDRSNTTVVVEQIPEDKFSEDAVRSFFSHFGRIVNIEMHAYKRLAIVKFGDHFAARRAYDSPKAIFDNRFVKVYWYNPESIPAPQANSIGNCTAKPSSPLAAPQESYTQDEEMVDLAEIEKRQAELQKAHEERVRKQQEAEAQCQEVEKQLKIKNEETMKLRRELAALTGSELKSTESDFVEKLSLLQQEAHTFGIDTDKCQPSPSGRGRGGYRGRATYYSTRGRGYRTFRGGSVARGGFTGSAFANARCGVKRLDNRPKKVAVTGVEAGSEKDEAFRQYLLNNYEYESIEQDAERKNTLVIVFRERYVAEAFIDNARRNEEVGKVELSWVHNGRPGPTPAPAASAAPLPKAEVASAQREHEVDRKMDEHVESIEHADTATDTNGHVNGGDADYDVADDEDGWIES</sequence>
<name>A0ACB6QL46_9PLEO</name>
<dbReference type="EMBL" id="MU003521">
    <property type="protein sequence ID" value="KAF2467303.1"/>
    <property type="molecule type" value="Genomic_DNA"/>
</dbReference>
<keyword evidence="2" id="KW-1185">Reference proteome</keyword>
<accession>A0ACB6QL46</accession>
<dbReference type="Proteomes" id="UP000799755">
    <property type="component" value="Unassembled WGS sequence"/>
</dbReference>
<comment type="caution">
    <text evidence="1">The sequence shown here is derived from an EMBL/GenBank/DDBJ whole genome shotgun (WGS) entry which is preliminary data.</text>
</comment>